<accession>A0AAJ0MV70</accession>
<dbReference type="RefSeq" id="XP_062696633.1">
    <property type="nucleotide sequence ID" value="XM_062836482.1"/>
</dbReference>
<dbReference type="Proteomes" id="UP001285908">
    <property type="component" value="Unassembled WGS sequence"/>
</dbReference>
<evidence type="ECO:0000313" key="1">
    <source>
        <dbReference type="EMBL" id="KAK3499000.1"/>
    </source>
</evidence>
<dbReference type="EMBL" id="JAULSX010000001">
    <property type="protein sequence ID" value="KAK3499000.1"/>
    <property type="molecule type" value="Genomic_DNA"/>
</dbReference>
<sequence length="84" mass="9536">MAIITWASTLEIEHDAKYPSQYYSTGCFQVALHDPQTTKAVEQAQIFYIGWIFSYGDQISYHPSCFSTKTIPCCLSNECRKSQG</sequence>
<comment type="caution">
    <text evidence="1">The sequence shown here is derived from an EMBL/GenBank/DDBJ whole genome shotgun (WGS) entry which is preliminary data.</text>
</comment>
<evidence type="ECO:0000313" key="2">
    <source>
        <dbReference type="Proteomes" id="UP001285908"/>
    </source>
</evidence>
<keyword evidence="2" id="KW-1185">Reference proteome</keyword>
<name>A0AAJ0MV70_9PEZI</name>
<dbReference type="AlphaFoldDB" id="A0AAJ0MV70"/>
<reference evidence="1 2" key="1">
    <citation type="journal article" date="2023" name="Mol. Phylogenet. Evol.">
        <title>Genome-scale phylogeny and comparative genomics of the fungal order Sordariales.</title>
        <authorList>
            <person name="Hensen N."/>
            <person name="Bonometti L."/>
            <person name="Westerberg I."/>
            <person name="Brannstrom I.O."/>
            <person name="Guillou S."/>
            <person name="Cros-Aarteil S."/>
            <person name="Calhoun S."/>
            <person name="Haridas S."/>
            <person name="Kuo A."/>
            <person name="Mondo S."/>
            <person name="Pangilinan J."/>
            <person name="Riley R."/>
            <person name="LaButti K."/>
            <person name="Andreopoulos B."/>
            <person name="Lipzen A."/>
            <person name="Chen C."/>
            <person name="Yan M."/>
            <person name="Daum C."/>
            <person name="Ng V."/>
            <person name="Clum A."/>
            <person name="Steindorff A."/>
            <person name="Ohm R.A."/>
            <person name="Martin F."/>
            <person name="Silar P."/>
            <person name="Natvig D.O."/>
            <person name="Lalanne C."/>
            <person name="Gautier V."/>
            <person name="Ament-Velasquez S.L."/>
            <person name="Kruys A."/>
            <person name="Hutchinson M.I."/>
            <person name="Powell A.J."/>
            <person name="Barry K."/>
            <person name="Miller A.N."/>
            <person name="Grigoriev I.V."/>
            <person name="Debuchy R."/>
            <person name="Gladieux P."/>
            <person name="Hiltunen Thoren M."/>
            <person name="Johannesson H."/>
        </authorList>
    </citation>
    <scope>NUCLEOTIDE SEQUENCE [LARGE SCALE GENOMIC DNA]</scope>
    <source>
        <strain evidence="1 2">FGSC 10403</strain>
    </source>
</reference>
<dbReference type="GeneID" id="87874104"/>
<proteinExistence type="predicted"/>
<organism evidence="1 2">
    <name type="scientific">Neurospora hispaniola</name>
    <dbReference type="NCBI Taxonomy" id="588809"/>
    <lineage>
        <taxon>Eukaryota</taxon>
        <taxon>Fungi</taxon>
        <taxon>Dikarya</taxon>
        <taxon>Ascomycota</taxon>
        <taxon>Pezizomycotina</taxon>
        <taxon>Sordariomycetes</taxon>
        <taxon>Sordariomycetidae</taxon>
        <taxon>Sordariales</taxon>
        <taxon>Sordariaceae</taxon>
        <taxon>Neurospora</taxon>
    </lineage>
</organism>
<gene>
    <name evidence="1" type="ORF">B0T23DRAFT_368958</name>
</gene>
<protein>
    <submittedName>
        <fullName evidence="1">Uncharacterized protein</fullName>
    </submittedName>
</protein>